<dbReference type="Pfam" id="PF00639">
    <property type="entry name" value="Rotamase"/>
    <property type="match status" value="1"/>
</dbReference>
<dbReference type="InterPro" id="IPR000297">
    <property type="entry name" value="PPIase_PpiC"/>
</dbReference>
<feature type="domain" description="PpiC" evidence="4">
    <location>
        <begin position="161"/>
        <end position="261"/>
    </location>
</feature>
<dbReference type="RefSeq" id="WP_058541152.1">
    <property type="nucleotide sequence ID" value="NZ_LKGZ01000023.1"/>
</dbReference>
<gene>
    <name evidence="5" type="ORF">EDF85_0966</name>
</gene>
<keyword evidence="2" id="KW-0697">Rotamase</keyword>
<sequence length="318" mass="34021">MTRRTLWAGAGALAVLGVAVVLALRTGDDPVAASAKAPAVAAVASDAGPALARLGDQQVSVEELKALFAKLPAPAREELSGNRQALEGWIRSRLAEKALYQQAQAQGWSERPDVQAQTHAVVEQIVLRDYLNSVSQVPADYPSEAELQAAYENGKASLQLPTRYHLSQIFLAVPDEQSVARVRKQALALSKQAQAANADFAALARANSQDRESAQRGGDSGLQPLSQLLPQVRDAVPQLKEGAVSEPLQSAAGFHIVKLIEVQPPRVASLDEVRDSLRDLLRAQRQEQVARAYVDGMFNSATLSIDGAALNQVMDASR</sequence>
<dbReference type="PROSITE" id="PS50198">
    <property type="entry name" value="PPIC_PPIASE_2"/>
    <property type="match status" value="1"/>
</dbReference>
<evidence type="ECO:0000313" key="6">
    <source>
        <dbReference type="Proteomes" id="UP000269115"/>
    </source>
</evidence>
<feature type="region of interest" description="Disordered" evidence="3">
    <location>
        <begin position="204"/>
        <end position="224"/>
    </location>
</feature>
<comment type="caution">
    <text evidence="5">The sequence shown here is derived from an EMBL/GenBank/DDBJ whole genome shotgun (WGS) entry which is preliminary data.</text>
</comment>
<organism evidence="5 6">
    <name type="scientific">Pseudomonas putida</name>
    <name type="common">Arthrobacter siderocapsulatus</name>
    <dbReference type="NCBI Taxonomy" id="303"/>
    <lineage>
        <taxon>Bacteria</taxon>
        <taxon>Pseudomonadati</taxon>
        <taxon>Pseudomonadota</taxon>
        <taxon>Gammaproteobacteria</taxon>
        <taxon>Pseudomonadales</taxon>
        <taxon>Pseudomonadaceae</taxon>
        <taxon>Pseudomonas</taxon>
    </lineage>
</organism>
<comment type="similarity">
    <text evidence="1">Belongs to the PpiC/parvulin rotamase family.</text>
</comment>
<evidence type="ECO:0000259" key="4">
    <source>
        <dbReference type="PROSITE" id="PS50198"/>
    </source>
</evidence>
<protein>
    <submittedName>
        <fullName evidence="5">Peptidylprolyl isomerase</fullName>
    </submittedName>
</protein>
<dbReference type="SUPFAM" id="SSF109998">
    <property type="entry name" value="Triger factor/SurA peptide-binding domain-like"/>
    <property type="match status" value="1"/>
</dbReference>
<dbReference type="Proteomes" id="UP000269115">
    <property type="component" value="Unassembled WGS sequence"/>
</dbReference>
<reference evidence="5 6" key="1">
    <citation type="submission" date="2018-11" db="EMBL/GenBank/DDBJ databases">
        <title>Genomic analyses of the natural microbiome of Caenorhabditis elegans.</title>
        <authorList>
            <person name="Samuel B."/>
        </authorList>
    </citation>
    <scope>NUCLEOTIDE SEQUENCE [LARGE SCALE GENOMIC DNA]</scope>
    <source>
        <strain evidence="5 6">BIGb0473</strain>
    </source>
</reference>
<keyword evidence="2 5" id="KW-0413">Isomerase</keyword>
<dbReference type="SUPFAM" id="SSF54534">
    <property type="entry name" value="FKBP-like"/>
    <property type="match status" value="1"/>
</dbReference>
<accession>A0A9X8HL61</accession>
<dbReference type="AlphaFoldDB" id="A0A9X8HL61"/>
<evidence type="ECO:0000256" key="3">
    <source>
        <dbReference type="SAM" id="MobiDB-lite"/>
    </source>
</evidence>
<dbReference type="PANTHER" id="PTHR47245:SF3">
    <property type="entry name" value="PEPTIDYL-PROLYL CIS-TRANS ISOMERASE, PPIC-TYPE-RELATED"/>
    <property type="match status" value="1"/>
</dbReference>
<evidence type="ECO:0000256" key="2">
    <source>
        <dbReference type="PROSITE-ProRule" id="PRU00278"/>
    </source>
</evidence>
<dbReference type="EMBL" id="RJUR01000011">
    <property type="protein sequence ID" value="ROQ53212.1"/>
    <property type="molecule type" value="Genomic_DNA"/>
</dbReference>
<dbReference type="InterPro" id="IPR027304">
    <property type="entry name" value="Trigger_fact/SurA_dom_sf"/>
</dbReference>
<dbReference type="InterPro" id="IPR046357">
    <property type="entry name" value="PPIase_dom_sf"/>
</dbReference>
<dbReference type="InterPro" id="IPR050245">
    <property type="entry name" value="PrsA_foldase"/>
</dbReference>
<proteinExistence type="inferred from homology"/>
<dbReference type="GO" id="GO:0003755">
    <property type="term" value="F:peptidyl-prolyl cis-trans isomerase activity"/>
    <property type="evidence" value="ECO:0007669"/>
    <property type="project" value="UniProtKB-KW"/>
</dbReference>
<dbReference type="PANTHER" id="PTHR47245">
    <property type="entry name" value="PEPTIDYLPROLYL ISOMERASE"/>
    <property type="match status" value="1"/>
</dbReference>
<evidence type="ECO:0000256" key="1">
    <source>
        <dbReference type="ARBA" id="ARBA00007656"/>
    </source>
</evidence>
<dbReference type="Gene3D" id="3.10.50.40">
    <property type="match status" value="1"/>
</dbReference>
<evidence type="ECO:0000313" key="5">
    <source>
        <dbReference type="EMBL" id="ROQ53212.1"/>
    </source>
</evidence>
<dbReference type="GeneID" id="87481672"/>
<name>A0A9X8HL61_PSEPU</name>